<feature type="compositionally biased region" description="Low complexity" evidence="1">
    <location>
        <begin position="340"/>
        <end position="355"/>
    </location>
</feature>
<dbReference type="GeneID" id="85323790"/>
<comment type="caution">
    <text evidence="2">The sequence shown here is derived from an EMBL/GenBank/DDBJ whole genome shotgun (WGS) entry which is preliminary data.</text>
</comment>
<protein>
    <submittedName>
        <fullName evidence="2">Uncharacterized protein</fullName>
    </submittedName>
</protein>
<keyword evidence="3" id="KW-1185">Reference proteome</keyword>
<accession>A0AA40DKJ4</accession>
<reference evidence="2" key="1">
    <citation type="submission" date="2023-06" db="EMBL/GenBank/DDBJ databases">
        <title>Genome-scale phylogeny and comparative genomics of the fungal order Sordariales.</title>
        <authorList>
            <consortium name="Lawrence Berkeley National Laboratory"/>
            <person name="Hensen N."/>
            <person name="Bonometti L."/>
            <person name="Westerberg I."/>
            <person name="Brannstrom I.O."/>
            <person name="Guillou S."/>
            <person name="Cros-Aarteil S."/>
            <person name="Calhoun S."/>
            <person name="Haridas S."/>
            <person name="Kuo A."/>
            <person name="Mondo S."/>
            <person name="Pangilinan J."/>
            <person name="Riley R."/>
            <person name="LaButti K."/>
            <person name="Andreopoulos B."/>
            <person name="Lipzen A."/>
            <person name="Chen C."/>
            <person name="Yanf M."/>
            <person name="Daum C."/>
            <person name="Ng V."/>
            <person name="Clum A."/>
            <person name="Steindorff A."/>
            <person name="Ohm R."/>
            <person name="Martin F."/>
            <person name="Silar P."/>
            <person name="Natvig D."/>
            <person name="Lalanne C."/>
            <person name="Gautier V."/>
            <person name="Ament-velasquez S.L."/>
            <person name="Kruys A."/>
            <person name="Hutchinson M.I."/>
            <person name="Powell A.J."/>
            <person name="Barry K."/>
            <person name="Miller A.N."/>
            <person name="Grigoriev I.V."/>
            <person name="Debuchy R."/>
            <person name="Gladieux P."/>
            <person name="Thoren M.H."/>
            <person name="Johannesson H."/>
        </authorList>
    </citation>
    <scope>NUCLEOTIDE SEQUENCE</scope>
    <source>
        <strain evidence="2">SMH2392-1A</strain>
    </source>
</reference>
<dbReference type="Proteomes" id="UP001172101">
    <property type="component" value="Unassembled WGS sequence"/>
</dbReference>
<evidence type="ECO:0000313" key="2">
    <source>
        <dbReference type="EMBL" id="KAK0707104.1"/>
    </source>
</evidence>
<dbReference type="RefSeq" id="XP_060292198.1">
    <property type="nucleotide sequence ID" value="XM_060440520.1"/>
</dbReference>
<evidence type="ECO:0000313" key="3">
    <source>
        <dbReference type="Proteomes" id="UP001172101"/>
    </source>
</evidence>
<proteinExistence type="predicted"/>
<dbReference type="EMBL" id="JAUIRO010000007">
    <property type="protein sequence ID" value="KAK0707104.1"/>
    <property type="molecule type" value="Genomic_DNA"/>
</dbReference>
<feature type="region of interest" description="Disordered" evidence="1">
    <location>
        <begin position="317"/>
        <end position="368"/>
    </location>
</feature>
<name>A0AA40DKJ4_9PEZI</name>
<sequence length="368" mass="39766">MTKVVVGGDIITNADILPGAPNVKGGWQTLAEDAIRHKAVVSAIEMAFRVLRHPDAKEGLAKIAKEVLKHESVSGSGKSQPDYPIANVDAWLNKLETDFVRVQITLLKAGVSGKTLRYKGCGNNLDNWTHDSGEILLHSDLVFALAAAQKDLNAELAKFSKMEDKNAIRKSQLGKGVNANKFFLGWVVAHEITHLWVGFVRKADGRLTPPTVAGYGLGDERRGESGWFLEASLLRNDRLVMLGNEGDNKKQAGTVALRRDTEDGELYVYPTDEYLANATDNWFVIPLPIEAGKEKITSAQLVKMNLTKLWKIREDQPLSNPSSLKAADSASENSADKGKGAAVVAPAAPVASSSKRPAKVVSKPGGKP</sequence>
<evidence type="ECO:0000256" key="1">
    <source>
        <dbReference type="SAM" id="MobiDB-lite"/>
    </source>
</evidence>
<gene>
    <name evidence="2" type="ORF">B0T26DRAFT_680672</name>
</gene>
<dbReference type="AlphaFoldDB" id="A0AA40DKJ4"/>
<organism evidence="2 3">
    <name type="scientific">Lasiosphaeria miniovina</name>
    <dbReference type="NCBI Taxonomy" id="1954250"/>
    <lineage>
        <taxon>Eukaryota</taxon>
        <taxon>Fungi</taxon>
        <taxon>Dikarya</taxon>
        <taxon>Ascomycota</taxon>
        <taxon>Pezizomycotina</taxon>
        <taxon>Sordariomycetes</taxon>
        <taxon>Sordariomycetidae</taxon>
        <taxon>Sordariales</taxon>
        <taxon>Lasiosphaeriaceae</taxon>
        <taxon>Lasiosphaeria</taxon>
    </lineage>
</organism>